<dbReference type="AlphaFoldDB" id="A0ABD3GAE8"/>
<evidence type="ECO:0000313" key="2">
    <source>
        <dbReference type="Proteomes" id="UP001633002"/>
    </source>
</evidence>
<gene>
    <name evidence="1" type="ORF">R1sor_026076</name>
</gene>
<protein>
    <submittedName>
        <fullName evidence="1">Uncharacterized protein</fullName>
    </submittedName>
</protein>
<comment type="caution">
    <text evidence="1">The sequence shown here is derived from an EMBL/GenBank/DDBJ whole genome shotgun (WGS) entry which is preliminary data.</text>
</comment>
<dbReference type="EMBL" id="JBJQOH010000008">
    <property type="protein sequence ID" value="KAL3676128.1"/>
    <property type="molecule type" value="Genomic_DNA"/>
</dbReference>
<dbReference type="Gene3D" id="3.80.10.10">
    <property type="entry name" value="Ribonuclease Inhibitor"/>
    <property type="match status" value="1"/>
</dbReference>
<dbReference type="SUPFAM" id="SSF52058">
    <property type="entry name" value="L domain-like"/>
    <property type="match status" value="1"/>
</dbReference>
<sequence>MGDLSSLERVELIWCGAIKELPGNFTSLQSLLHLSVMKCDGLESLWLVNNDGHTNQGLQKLKSLVVRHCDQFRGLQVHGCRECRYRPHSLLHLKSVETIDIRDNGRYMNNGLDDDEEELLESRKQISSLCTRCSKDSETLPVSVGLLSPAEELDSHTFERFAGVLDSASYLPGLKWLGSQGHGYLSGATQSLVQRSFSTSSRVEDHTKSPPVSGSVGQLLNLRELTLTDYKLTSSFMRQLGSLGRLKLRRCGGVADALETSKMWTAGGLALDSPRDCNFLFTVRAIFRFLQNDPHALWMEVFFDMLQLRYKTAATERFILGFNFNFGKSTFPGRLTAAWTKTLQWLHFTTNRLASLSPFPYS</sequence>
<dbReference type="InterPro" id="IPR032675">
    <property type="entry name" value="LRR_dom_sf"/>
</dbReference>
<evidence type="ECO:0000313" key="1">
    <source>
        <dbReference type="EMBL" id="KAL3676128.1"/>
    </source>
</evidence>
<keyword evidence="2" id="KW-1185">Reference proteome</keyword>
<accession>A0ABD3GAE8</accession>
<organism evidence="1 2">
    <name type="scientific">Riccia sorocarpa</name>
    <dbReference type="NCBI Taxonomy" id="122646"/>
    <lineage>
        <taxon>Eukaryota</taxon>
        <taxon>Viridiplantae</taxon>
        <taxon>Streptophyta</taxon>
        <taxon>Embryophyta</taxon>
        <taxon>Marchantiophyta</taxon>
        <taxon>Marchantiopsida</taxon>
        <taxon>Marchantiidae</taxon>
        <taxon>Marchantiales</taxon>
        <taxon>Ricciaceae</taxon>
        <taxon>Riccia</taxon>
    </lineage>
</organism>
<proteinExistence type="predicted"/>
<reference evidence="1 2" key="1">
    <citation type="submission" date="2024-09" db="EMBL/GenBank/DDBJ databases">
        <title>Chromosome-scale assembly of Riccia sorocarpa.</title>
        <authorList>
            <person name="Paukszto L."/>
        </authorList>
    </citation>
    <scope>NUCLEOTIDE SEQUENCE [LARGE SCALE GENOMIC DNA]</scope>
    <source>
        <strain evidence="1">LP-2024</strain>
        <tissue evidence="1">Aerial parts of the thallus</tissue>
    </source>
</reference>
<dbReference type="Proteomes" id="UP001633002">
    <property type="component" value="Unassembled WGS sequence"/>
</dbReference>
<name>A0ABD3GAE8_9MARC</name>